<dbReference type="EMBL" id="JAATIQ010000002">
    <property type="protein sequence ID" value="KAF4404254.1"/>
    <property type="molecule type" value="Genomic_DNA"/>
</dbReference>
<evidence type="ECO:0000256" key="4">
    <source>
        <dbReference type="ARBA" id="ARBA00023136"/>
    </source>
</evidence>
<keyword evidence="3" id="KW-0378">Hydrolase</keyword>
<keyword evidence="9" id="KW-1185">Reference proteome</keyword>
<dbReference type="GO" id="GO:0043813">
    <property type="term" value="F:phosphatidylinositol-3,5-bisphosphate 5-phosphatase activity"/>
    <property type="evidence" value="ECO:0007669"/>
    <property type="project" value="InterPro"/>
</dbReference>
<comment type="subunit">
    <text evidence="6">Component of the PI(3,5)P2 regulatory complex at least composed of ATG18, SAC/FIG4, FAB1 and VAC14.</text>
</comment>
<evidence type="ECO:0000256" key="6">
    <source>
        <dbReference type="ARBA" id="ARBA00023464"/>
    </source>
</evidence>
<comment type="catalytic activity">
    <reaction evidence="5">
        <text>a 1,2-diacyl-sn-glycero-3-phospho-(1D-myo-inositol-3,5-bisphosphate) + H2O = a 1,2-diacyl-sn-glycero-3-phospho-(1D-myo-inositol-3-phosphate) + phosphate</text>
        <dbReference type="Rhea" id="RHEA:32955"/>
        <dbReference type="ChEBI" id="CHEBI:15377"/>
        <dbReference type="ChEBI" id="CHEBI:43474"/>
        <dbReference type="ChEBI" id="CHEBI:57923"/>
        <dbReference type="ChEBI" id="CHEBI:58088"/>
    </reaction>
</comment>
<protein>
    <recommendedName>
        <fullName evidence="7">SAC domain-containing protein</fullName>
    </recommendedName>
</protein>
<accession>A0A7J6I9I8</accession>
<evidence type="ECO:0000313" key="9">
    <source>
        <dbReference type="Proteomes" id="UP000583929"/>
    </source>
</evidence>
<reference evidence="8 9" key="1">
    <citation type="journal article" date="2020" name="bioRxiv">
        <title>Sequence and annotation of 42 cannabis genomes reveals extensive copy number variation in cannabinoid synthesis and pathogen resistance genes.</title>
        <authorList>
            <person name="Mckernan K.J."/>
            <person name="Helbert Y."/>
            <person name="Kane L.T."/>
            <person name="Ebling H."/>
            <person name="Zhang L."/>
            <person name="Liu B."/>
            <person name="Eaton Z."/>
            <person name="Mclaughlin S."/>
            <person name="Kingan S."/>
            <person name="Baybayan P."/>
            <person name="Concepcion G."/>
            <person name="Jordan M."/>
            <person name="Riva A."/>
            <person name="Barbazuk W."/>
            <person name="Harkins T."/>
        </authorList>
    </citation>
    <scope>NUCLEOTIDE SEQUENCE [LARGE SCALE GENOMIC DNA]</scope>
    <source>
        <strain evidence="9">cv. Jamaican Lion 4</strain>
        <tissue evidence="8">Leaf</tissue>
    </source>
</reference>
<organism evidence="8 9">
    <name type="scientific">Cannabis sativa</name>
    <name type="common">Hemp</name>
    <name type="synonym">Marijuana</name>
    <dbReference type="NCBI Taxonomy" id="3483"/>
    <lineage>
        <taxon>Eukaryota</taxon>
        <taxon>Viridiplantae</taxon>
        <taxon>Streptophyta</taxon>
        <taxon>Embryophyta</taxon>
        <taxon>Tracheophyta</taxon>
        <taxon>Spermatophyta</taxon>
        <taxon>Magnoliopsida</taxon>
        <taxon>eudicotyledons</taxon>
        <taxon>Gunneridae</taxon>
        <taxon>Pentapetalae</taxon>
        <taxon>rosids</taxon>
        <taxon>fabids</taxon>
        <taxon>Rosales</taxon>
        <taxon>Cannabaceae</taxon>
        <taxon>Cannabis</taxon>
    </lineage>
</organism>
<dbReference type="Pfam" id="PF02383">
    <property type="entry name" value="Syja_N"/>
    <property type="match status" value="1"/>
</dbReference>
<dbReference type="GO" id="GO:0005774">
    <property type="term" value="C:vacuolar membrane"/>
    <property type="evidence" value="ECO:0007669"/>
    <property type="project" value="UniProtKB-SubCell"/>
</dbReference>
<gene>
    <name evidence="8" type="ORF">G4B88_014710</name>
</gene>
<dbReference type="InterPro" id="IPR002013">
    <property type="entry name" value="SAC_dom"/>
</dbReference>
<keyword evidence="4" id="KW-0472">Membrane</keyword>
<comment type="caution">
    <text evidence="8">The sequence shown here is derived from an EMBL/GenBank/DDBJ whole genome shotgun (WGS) entry which is preliminary data.</text>
</comment>
<evidence type="ECO:0000256" key="3">
    <source>
        <dbReference type="ARBA" id="ARBA00022801"/>
    </source>
</evidence>
<keyword evidence="2" id="KW-0926">Vacuole</keyword>
<dbReference type="Proteomes" id="UP000583929">
    <property type="component" value="Unassembled WGS sequence"/>
</dbReference>
<evidence type="ECO:0000256" key="5">
    <source>
        <dbReference type="ARBA" id="ARBA00023337"/>
    </source>
</evidence>
<dbReference type="InterPro" id="IPR043573">
    <property type="entry name" value="Fig4-like"/>
</dbReference>
<dbReference type="PANTHER" id="PTHR45738:SF25">
    <property type="entry name" value="PHOSPHOINOSITIDE PHOSPHATASE SAC3-RELATED"/>
    <property type="match status" value="1"/>
</dbReference>
<evidence type="ECO:0000256" key="1">
    <source>
        <dbReference type="ARBA" id="ARBA00004148"/>
    </source>
</evidence>
<dbReference type="PROSITE" id="PS50275">
    <property type="entry name" value="SAC"/>
    <property type="match status" value="1"/>
</dbReference>
<dbReference type="AlphaFoldDB" id="A0A7J6I9I8"/>
<comment type="subcellular location">
    <subcellularLocation>
        <location evidence="1">Vacuole membrane</location>
        <topology evidence="1">Peripheral membrane protein</topology>
    </subcellularLocation>
</comment>
<dbReference type="GO" id="GO:0046856">
    <property type="term" value="P:phosphatidylinositol dephosphorylation"/>
    <property type="evidence" value="ECO:0007669"/>
    <property type="project" value="InterPro"/>
</dbReference>
<evidence type="ECO:0000259" key="7">
    <source>
        <dbReference type="PROSITE" id="PS50275"/>
    </source>
</evidence>
<sequence>MLLVDHCKDYQLKNDFDKVWPIFDSAQSQDFRKNLLIRLFKGLLVSLNRKVHFRGAIPGFHPSLRVVDRVSKKDQNYEATRLHFENLVKRYGNPIIILNLIKTQEKRPRESILRTEFANAIDFINKDLSEESRLRFLHWDFHKHSRSKAIDALLLLGKYAYGLATLGHQLHALGVIDNPKIDLNDPLAEDLMSFYERMGDTLAHQYGGSAAHNKHVAFV</sequence>
<evidence type="ECO:0000256" key="2">
    <source>
        <dbReference type="ARBA" id="ARBA00022554"/>
    </source>
</evidence>
<proteinExistence type="predicted"/>
<feature type="domain" description="SAC" evidence="7">
    <location>
        <begin position="146"/>
        <end position="208"/>
    </location>
</feature>
<evidence type="ECO:0000313" key="8">
    <source>
        <dbReference type="EMBL" id="KAF4404254.1"/>
    </source>
</evidence>
<dbReference type="PANTHER" id="PTHR45738">
    <property type="entry name" value="POLYPHOSPHOINOSITIDE PHOSPHATASE"/>
    <property type="match status" value="1"/>
</dbReference>
<name>A0A7J6I9I8_CANSA</name>